<organism evidence="1 2">
    <name type="scientific">Mycena metata</name>
    <dbReference type="NCBI Taxonomy" id="1033252"/>
    <lineage>
        <taxon>Eukaryota</taxon>
        <taxon>Fungi</taxon>
        <taxon>Dikarya</taxon>
        <taxon>Basidiomycota</taxon>
        <taxon>Agaricomycotina</taxon>
        <taxon>Agaricomycetes</taxon>
        <taxon>Agaricomycetidae</taxon>
        <taxon>Agaricales</taxon>
        <taxon>Marasmiineae</taxon>
        <taxon>Mycenaceae</taxon>
        <taxon>Mycena</taxon>
    </lineage>
</organism>
<proteinExistence type="predicted"/>
<protein>
    <recommendedName>
        <fullName evidence="3">F-box domain-containing protein</fullName>
    </recommendedName>
</protein>
<evidence type="ECO:0008006" key="3">
    <source>
        <dbReference type="Google" id="ProtNLM"/>
    </source>
</evidence>
<reference evidence="1" key="1">
    <citation type="submission" date="2023-03" db="EMBL/GenBank/DDBJ databases">
        <title>Massive genome expansion in bonnet fungi (Mycena s.s.) driven by repeated elements and novel gene families across ecological guilds.</title>
        <authorList>
            <consortium name="Lawrence Berkeley National Laboratory"/>
            <person name="Harder C.B."/>
            <person name="Miyauchi S."/>
            <person name="Viragh M."/>
            <person name="Kuo A."/>
            <person name="Thoen E."/>
            <person name="Andreopoulos B."/>
            <person name="Lu D."/>
            <person name="Skrede I."/>
            <person name="Drula E."/>
            <person name="Henrissat B."/>
            <person name="Morin E."/>
            <person name="Kohler A."/>
            <person name="Barry K."/>
            <person name="LaButti K."/>
            <person name="Morin E."/>
            <person name="Salamov A."/>
            <person name="Lipzen A."/>
            <person name="Mereny Z."/>
            <person name="Hegedus B."/>
            <person name="Baldrian P."/>
            <person name="Stursova M."/>
            <person name="Weitz H."/>
            <person name="Taylor A."/>
            <person name="Grigoriev I.V."/>
            <person name="Nagy L.G."/>
            <person name="Martin F."/>
            <person name="Kauserud H."/>
        </authorList>
    </citation>
    <scope>NUCLEOTIDE SEQUENCE</scope>
    <source>
        <strain evidence="1">CBHHK182m</strain>
    </source>
</reference>
<keyword evidence="2" id="KW-1185">Reference proteome</keyword>
<dbReference type="AlphaFoldDB" id="A0AAD7IIY4"/>
<evidence type="ECO:0000313" key="1">
    <source>
        <dbReference type="EMBL" id="KAJ7744133.1"/>
    </source>
</evidence>
<name>A0AAD7IIY4_9AGAR</name>
<dbReference type="Proteomes" id="UP001215598">
    <property type="component" value="Unassembled WGS sequence"/>
</dbReference>
<dbReference type="EMBL" id="JARKIB010000088">
    <property type="protein sequence ID" value="KAJ7744133.1"/>
    <property type="molecule type" value="Genomic_DNA"/>
</dbReference>
<evidence type="ECO:0000313" key="2">
    <source>
        <dbReference type="Proteomes" id="UP001215598"/>
    </source>
</evidence>
<gene>
    <name evidence="1" type="ORF">B0H16DRAFT_994746</name>
</gene>
<sequence length="288" mass="32193">MFNPSLPVDGRNIWVVNNLRNEQALFHSLLAFLVQWFQLGFCSAMTTPDNVQLRSVAANQVPDEIISEILSPLLKHPGDKAFSERSPKVLLDPGYSSSTYLLVCKAWLRVSTPLLYNVVILRTTAQAVALQKVLQDHPEIGGFIKKLRIEGGFGTAMQIILKCAPNITDLFISLFIYGTDSVKGLCSGLSLINPQRVILYDASSFREKANKNKQVTQLFETLLVVVTKWNSLVCYHSILKLKLTYNAENLRFPVHSSFQQQVVRVGPTCECDGECRLSSRRAFGKSAK</sequence>
<comment type="caution">
    <text evidence="1">The sequence shown here is derived from an EMBL/GenBank/DDBJ whole genome shotgun (WGS) entry which is preliminary data.</text>
</comment>
<accession>A0AAD7IIY4</accession>